<protein>
    <submittedName>
        <fullName evidence="3">Uncharacterized protein</fullName>
    </submittedName>
</protein>
<feature type="transmembrane region" description="Helical" evidence="2">
    <location>
        <begin position="17"/>
        <end position="49"/>
    </location>
</feature>
<proteinExistence type="predicted"/>
<feature type="coiled-coil region" evidence="1">
    <location>
        <begin position="84"/>
        <end position="111"/>
    </location>
</feature>
<name>A0A9X0C806_9EURO</name>
<dbReference type="OrthoDB" id="4365939at2759"/>
<dbReference type="EMBL" id="JAPWDS010000002">
    <property type="protein sequence ID" value="KAJ5512538.1"/>
    <property type="molecule type" value="Genomic_DNA"/>
</dbReference>
<keyword evidence="1" id="KW-0175">Coiled coil</keyword>
<gene>
    <name evidence="3" type="ORF">N7463_002090</name>
</gene>
<evidence type="ECO:0000256" key="2">
    <source>
        <dbReference type="SAM" id="Phobius"/>
    </source>
</evidence>
<evidence type="ECO:0000313" key="3">
    <source>
        <dbReference type="EMBL" id="KAJ5512538.1"/>
    </source>
</evidence>
<comment type="caution">
    <text evidence="3">The sequence shown here is derived from an EMBL/GenBank/DDBJ whole genome shotgun (WGS) entry which is preliminary data.</text>
</comment>
<evidence type="ECO:0000313" key="4">
    <source>
        <dbReference type="Proteomes" id="UP001149954"/>
    </source>
</evidence>
<organism evidence="3 4">
    <name type="scientific">Penicillium fimorum</name>
    <dbReference type="NCBI Taxonomy" id="1882269"/>
    <lineage>
        <taxon>Eukaryota</taxon>
        <taxon>Fungi</taxon>
        <taxon>Dikarya</taxon>
        <taxon>Ascomycota</taxon>
        <taxon>Pezizomycotina</taxon>
        <taxon>Eurotiomycetes</taxon>
        <taxon>Eurotiomycetidae</taxon>
        <taxon>Eurotiales</taxon>
        <taxon>Aspergillaceae</taxon>
        <taxon>Penicillium</taxon>
    </lineage>
</organism>
<keyword evidence="2" id="KW-1133">Transmembrane helix</keyword>
<reference evidence="3" key="1">
    <citation type="submission" date="2022-12" db="EMBL/GenBank/DDBJ databases">
        <authorList>
            <person name="Petersen C."/>
        </authorList>
    </citation>
    <scope>NUCLEOTIDE SEQUENCE</scope>
    <source>
        <strain evidence="3">IBT 29495</strain>
    </source>
</reference>
<dbReference type="AlphaFoldDB" id="A0A9X0C806"/>
<keyword evidence="2" id="KW-0812">Transmembrane</keyword>
<accession>A0A9X0C806</accession>
<keyword evidence="4" id="KW-1185">Reference proteome</keyword>
<keyword evidence="2" id="KW-0472">Membrane</keyword>
<sequence>MSSIIAAYEELPEYFQILIIGVVCWLLIPIFARICASISVGFLIVASTLGLIDWDWKAKEAIAPVDRNPDSSEKSARLVEAGQYTETNDEKGRLDIEIESLEETLRARQDELAQCC</sequence>
<reference evidence="3" key="2">
    <citation type="journal article" date="2023" name="IMA Fungus">
        <title>Comparative genomic study of the Penicillium genus elucidates a diverse pangenome and 15 lateral gene transfer events.</title>
        <authorList>
            <person name="Petersen C."/>
            <person name="Sorensen T."/>
            <person name="Nielsen M.R."/>
            <person name="Sondergaard T.E."/>
            <person name="Sorensen J.L."/>
            <person name="Fitzpatrick D.A."/>
            <person name="Frisvad J.C."/>
            <person name="Nielsen K.L."/>
        </authorList>
    </citation>
    <scope>NUCLEOTIDE SEQUENCE</scope>
    <source>
        <strain evidence="3">IBT 29495</strain>
    </source>
</reference>
<evidence type="ECO:0000256" key="1">
    <source>
        <dbReference type="SAM" id="Coils"/>
    </source>
</evidence>
<dbReference type="Proteomes" id="UP001149954">
    <property type="component" value="Unassembled WGS sequence"/>
</dbReference>